<dbReference type="eggNOG" id="COG3324">
    <property type="taxonomic scope" value="Bacteria"/>
</dbReference>
<proteinExistence type="predicted"/>
<dbReference type="PROSITE" id="PS51819">
    <property type="entry name" value="VOC"/>
    <property type="match status" value="1"/>
</dbReference>
<reference evidence="2 3" key="2">
    <citation type="journal article" date="2011" name="Mol. Biol. Evol.">
        <title>Unity in variety--the pan-genome of the Chlamydiae.</title>
        <authorList>
            <person name="Collingro A."/>
            <person name="Tischler P."/>
            <person name="Weinmaier T."/>
            <person name="Penz T."/>
            <person name="Heinz E."/>
            <person name="Brunham R.C."/>
            <person name="Read T.D."/>
            <person name="Bavoil P.M."/>
            <person name="Sachse K."/>
            <person name="Kahane S."/>
            <person name="Friedman M.G."/>
            <person name="Rattei T."/>
            <person name="Myers G.S."/>
            <person name="Horn M."/>
        </authorList>
    </citation>
    <scope>NUCLEOTIDE SEQUENCE [LARGE SCALE GENOMIC DNA]</scope>
    <source>
        <strain evidence="3">ATCC VR-1471 / Z</strain>
    </source>
</reference>
<dbReference type="InterPro" id="IPR037523">
    <property type="entry name" value="VOC_core"/>
</dbReference>
<dbReference type="CDD" id="cd07247">
    <property type="entry name" value="SgaA_N_like"/>
    <property type="match status" value="1"/>
</dbReference>
<gene>
    <name evidence="2" type="ordered locus">SNE_A23250</name>
</gene>
<dbReference type="InterPro" id="IPR052164">
    <property type="entry name" value="Anthracycline_SecMetBiosynth"/>
</dbReference>
<dbReference type="InterPro" id="IPR053863">
    <property type="entry name" value="Glyoxy/Ble-like_N"/>
</dbReference>
<dbReference type="SUPFAM" id="SSF54593">
    <property type="entry name" value="Glyoxalase/Bleomycin resistance protein/Dihydroxybiphenyl dioxygenase"/>
    <property type="match status" value="1"/>
</dbReference>
<keyword evidence="2" id="KW-0560">Oxidoreductase</keyword>
<dbReference type="GO" id="GO:0051213">
    <property type="term" value="F:dioxygenase activity"/>
    <property type="evidence" value="ECO:0007669"/>
    <property type="project" value="UniProtKB-KW"/>
</dbReference>
<evidence type="ECO:0000313" key="3">
    <source>
        <dbReference type="Proteomes" id="UP000000496"/>
    </source>
</evidence>
<keyword evidence="3" id="KW-1185">Reference proteome</keyword>
<dbReference type="Pfam" id="PF22677">
    <property type="entry name" value="Ble-like_N"/>
    <property type="match status" value="1"/>
</dbReference>
<protein>
    <submittedName>
        <fullName evidence="2">Glyoxalase/bleomycin resistance protein/dioxygenase</fullName>
    </submittedName>
</protein>
<dbReference type="PANTHER" id="PTHR33993:SF2">
    <property type="entry name" value="VOC DOMAIN-CONTAINING PROTEIN"/>
    <property type="match status" value="1"/>
</dbReference>
<dbReference type="OrthoDB" id="9792323at2"/>
<sequence>MNQVVHFEIPVDDMEAAKEFYSIFGWDLIDMPEMGYIGVRTTAVDENRMPKEPGAINGGMMKRTDDVKAPVIAIQVDSVDTFIKKVIANGGKLIMPKVEIPNMGYYAYIADPQGNVLGLWESMR</sequence>
<name>F8L4F1_SIMNZ</name>
<dbReference type="EMBL" id="FR872582">
    <property type="protein sequence ID" value="CCB90202.1"/>
    <property type="molecule type" value="Genomic_DNA"/>
</dbReference>
<dbReference type="KEGG" id="sng:SNE_A23250"/>
<organism evidence="2 3">
    <name type="scientific">Simkania negevensis (strain ATCC VR-1471 / DSM 27360 / Z)</name>
    <dbReference type="NCBI Taxonomy" id="331113"/>
    <lineage>
        <taxon>Bacteria</taxon>
        <taxon>Pseudomonadati</taxon>
        <taxon>Chlamydiota</taxon>
        <taxon>Chlamydiia</taxon>
        <taxon>Parachlamydiales</taxon>
        <taxon>Simkaniaceae</taxon>
        <taxon>Simkania</taxon>
    </lineage>
</organism>
<dbReference type="Proteomes" id="UP000000496">
    <property type="component" value="Chromosome gsn.131"/>
</dbReference>
<feature type="domain" description="VOC" evidence="1">
    <location>
        <begin position="3"/>
        <end position="122"/>
    </location>
</feature>
<dbReference type="AlphaFoldDB" id="F8L4F1"/>
<dbReference type="HOGENOM" id="CLU_127592_3_1_0"/>
<dbReference type="InterPro" id="IPR029068">
    <property type="entry name" value="Glyas_Bleomycin-R_OHBP_Dase"/>
</dbReference>
<keyword evidence="2" id="KW-0223">Dioxygenase</keyword>
<dbReference type="STRING" id="331113.SNE_A23250"/>
<evidence type="ECO:0000259" key="1">
    <source>
        <dbReference type="PROSITE" id="PS51819"/>
    </source>
</evidence>
<evidence type="ECO:0000313" key="2">
    <source>
        <dbReference type="EMBL" id="CCB90202.1"/>
    </source>
</evidence>
<accession>F8L4F1</accession>
<dbReference type="PANTHER" id="PTHR33993">
    <property type="entry name" value="GLYOXALASE-RELATED"/>
    <property type="match status" value="1"/>
</dbReference>
<reference key="1">
    <citation type="journal article" date="2011" name="Mol. Biol. Evol.">
        <title>Unity in variety -- the pan-genome of the Chlamydiae.</title>
        <authorList>
            <person name="Collingro A."/>
            <person name="Tischler P."/>
            <person name="Weinmaier T."/>
            <person name="Penz T."/>
            <person name="Heinz E."/>
            <person name="Brunham R.C."/>
            <person name="Read T.D."/>
            <person name="Bavoil P.M."/>
            <person name="Sachse K."/>
            <person name="Kahane S."/>
            <person name="Friedman M.G."/>
            <person name="Rattei T."/>
            <person name="Myers G.S.A."/>
            <person name="Horn M."/>
        </authorList>
    </citation>
    <scope>NUCLEOTIDE SEQUENCE</scope>
    <source>
        <strain>Z</strain>
    </source>
</reference>
<dbReference type="Gene3D" id="3.10.180.10">
    <property type="entry name" value="2,3-Dihydroxybiphenyl 1,2-Dioxygenase, domain 1"/>
    <property type="match status" value="1"/>
</dbReference>